<keyword evidence="5" id="KW-0333">Golgi apparatus</keyword>
<feature type="region of interest" description="Disordered" evidence="9">
    <location>
        <begin position="520"/>
        <end position="546"/>
    </location>
</feature>
<dbReference type="GO" id="GO:0032050">
    <property type="term" value="F:clathrin heavy chain binding"/>
    <property type="evidence" value="ECO:0007669"/>
    <property type="project" value="TreeGrafter"/>
</dbReference>
<keyword evidence="7" id="KW-0168">Coated pit</keyword>
<evidence type="ECO:0000256" key="2">
    <source>
        <dbReference type="ARBA" id="ARBA00004555"/>
    </source>
</evidence>
<organism evidence="11 12">
    <name type="scientific">Kalanchoe fedtschenkoi</name>
    <name type="common">Lavender scallops</name>
    <name type="synonym">South American air plant</name>
    <dbReference type="NCBI Taxonomy" id="63787"/>
    <lineage>
        <taxon>Eukaryota</taxon>
        <taxon>Viridiplantae</taxon>
        <taxon>Streptophyta</taxon>
        <taxon>Embryophyta</taxon>
        <taxon>Tracheophyta</taxon>
        <taxon>Spermatophyta</taxon>
        <taxon>Magnoliopsida</taxon>
        <taxon>eudicotyledons</taxon>
        <taxon>Gunneridae</taxon>
        <taxon>Pentapetalae</taxon>
        <taxon>Saxifragales</taxon>
        <taxon>Crassulaceae</taxon>
        <taxon>Kalanchoe</taxon>
    </lineage>
</organism>
<evidence type="ECO:0000256" key="9">
    <source>
        <dbReference type="SAM" id="MobiDB-lite"/>
    </source>
</evidence>
<dbReference type="GO" id="GO:0005546">
    <property type="term" value="F:phosphatidylinositol-4,5-bisphosphate binding"/>
    <property type="evidence" value="ECO:0007669"/>
    <property type="project" value="TreeGrafter"/>
</dbReference>
<dbReference type="GO" id="GO:0030136">
    <property type="term" value="C:clathrin-coated vesicle"/>
    <property type="evidence" value="ECO:0007669"/>
    <property type="project" value="UniProtKB-SubCell"/>
</dbReference>
<protein>
    <recommendedName>
        <fullName evidence="10">ENTH domain-containing protein</fullName>
    </recommendedName>
</protein>
<dbReference type="InterPro" id="IPR011417">
    <property type="entry name" value="ANTH_dom"/>
</dbReference>
<dbReference type="InterPro" id="IPR014712">
    <property type="entry name" value="ANTH_dom_sf"/>
</dbReference>
<dbReference type="Gramene" id="Kaladp0024s0862.1.v1.1">
    <property type="protein sequence ID" value="Kaladp0024s0862.1.v1.1"/>
    <property type="gene ID" value="Kaladp0024s0862.v1.1"/>
</dbReference>
<proteinExistence type="predicted"/>
<dbReference type="PANTHER" id="PTHR22951:SF5">
    <property type="entry name" value="PHOSPHATIDYLINOSITOL-BINDING CLATHRIN ASSEMBLY PROTEIN LAP"/>
    <property type="match status" value="1"/>
</dbReference>
<dbReference type="Gene3D" id="1.25.40.90">
    <property type="match status" value="1"/>
</dbReference>
<dbReference type="SUPFAM" id="SSF89009">
    <property type="entry name" value="GAT-like domain"/>
    <property type="match status" value="1"/>
</dbReference>
<keyword evidence="4" id="KW-0254">Endocytosis</keyword>
<name>A0A7N0T8H7_KALFE</name>
<keyword evidence="12" id="KW-1185">Reference proteome</keyword>
<dbReference type="GO" id="GO:0000149">
    <property type="term" value="F:SNARE binding"/>
    <property type="evidence" value="ECO:0007669"/>
    <property type="project" value="TreeGrafter"/>
</dbReference>
<feature type="compositionally biased region" description="Basic and acidic residues" evidence="9">
    <location>
        <begin position="359"/>
        <end position="369"/>
    </location>
</feature>
<evidence type="ECO:0000313" key="12">
    <source>
        <dbReference type="Proteomes" id="UP000594263"/>
    </source>
</evidence>
<dbReference type="EnsemblPlants" id="Kaladp0024s0862.1.v1.1">
    <property type="protein sequence ID" value="Kaladp0024s0862.1.v1.1"/>
    <property type="gene ID" value="Kaladp0024s0862.v1.1"/>
</dbReference>
<feature type="region of interest" description="Disordered" evidence="9">
    <location>
        <begin position="334"/>
        <end position="369"/>
    </location>
</feature>
<evidence type="ECO:0000256" key="3">
    <source>
        <dbReference type="ARBA" id="ARBA00004600"/>
    </source>
</evidence>
<evidence type="ECO:0000259" key="10">
    <source>
        <dbReference type="PROSITE" id="PS50942"/>
    </source>
</evidence>
<keyword evidence="6" id="KW-0472">Membrane</keyword>
<dbReference type="GO" id="GO:0005905">
    <property type="term" value="C:clathrin-coated pit"/>
    <property type="evidence" value="ECO:0007669"/>
    <property type="project" value="UniProtKB-SubCell"/>
</dbReference>
<comment type="subcellular location">
    <subcellularLocation>
        <location evidence="1">Cytoplasmic vesicle</location>
        <location evidence="1">Clathrin-coated vesicle</location>
    </subcellularLocation>
    <subcellularLocation>
        <location evidence="2">Golgi apparatus</location>
    </subcellularLocation>
    <subcellularLocation>
        <location evidence="3">Membrane</location>
        <location evidence="3">Clathrin-coated pit</location>
    </subcellularLocation>
</comment>
<dbReference type="Proteomes" id="UP000594263">
    <property type="component" value="Unplaced"/>
</dbReference>
<dbReference type="PANTHER" id="PTHR22951">
    <property type="entry name" value="CLATHRIN ASSEMBLY PROTEIN"/>
    <property type="match status" value="1"/>
</dbReference>
<dbReference type="PROSITE" id="PS50942">
    <property type="entry name" value="ENTH"/>
    <property type="match status" value="1"/>
</dbReference>
<evidence type="ECO:0000256" key="7">
    <source>
        <dbReference type="ARBA" id="ARBA00023176"/>
    </source>
</evidence>
<accession>A0A7N0T8H7</accession>
<evidence type="ECO:0000256" key="1">
    <source>
        <dbReference type="ARBA" id="ARBA00004132"/>
    </source>
</evidence>
<dbReference type="GO" id="GO:0072583">
    <property type="term" value="P:clathrin-dependent endocytosis"/>
    <property type="evidence" value="ECO:0007669"/>
    <property type="project" value="InterPro"/>
</dbReference>
<evidence type="ECO:0000256" key="6">
    <source>
        <dbReference type="ARBA" id="ARBA00023136"/>
    </source>
</evidence>
<keyword evidence="8" id="KW-0968">Cytoplasmic vesicle</keyword>
<dbReference type="FunFam" id="1.20.58.150:FF:000005">
    <property type="entry name" value="putative clathrin assembly protein At2g25430"/>
    <property type="match status" value="1"/>
</dbReference>
<reference evidence="11" key="1">
    <citation type="submission" date="2021-01" db="UniProtKB">
        <authorList>
            <consortium name="EnsemblPlants"/>
        </authorList>
    </citation>
    <scope>IDENTIFICATION</scope>
</reference>
<dbReference type="InterPro" id="IPR048050">
    <property type="entry name" value="ANTH_N_plant"/>
</dbReference>
<dbReference type="GO" id="GO:0005545">
    <property type="term" value="F:1-phosphatidylinositol binding"/>
    <property type="evidence" value="ECO:0007669"/>
    <property type="project" value="InterPro"/>
</dbReference>
<dbReference type="InterPro" id="IPR045192">
    <property type="entry name" value="AP180-like"/>
</dbReference>
<sequence>MGILERTCGAIKDSTSVGIAKINSSYKNLDIAIIKSTSHLETPPKERYVRKIFSSTSASRPRADVAYCIHALAKRLAKTRSWIVALKVLVVIHRTLREGDPSFREELLKYSLKLHFLHISNFKDNSSPLAWDYSAWVRAYALFLEERLHCYRTLRYDVDSEPLTKGPAPGAPKTSRTRYLGPEALLVQLPALQQLLFRLVGCKPEGVARESYLIQYALLLVLKESFKIFCAINDGFINLVDKYFDMPRHDAAKALSMYRRGSQQADELENFYDFCKGLELARLYQFPMLKQPPTSFLSTMEEHLRDLRDSPLKSLRLNQGTELTKEIAIDLSVATQEEPKPATGDITPPLISLEDNDYSESKEKDPKEAEIDEISKLELAIVPSGDYLYSTESKSSETAEHISTGWELALVTSSINDSSPSMDYKMGGGFDKLLLDSLYEDENARRRIQLHQAGYNLNSMQNPFDHQSLTTSGTEMGLMHPQPQQFDQLMLHQYQLQQQQLVQQNSMMYTGSYPQHYPQQMQQHMTSSNPFADPLPSYPQSRPSFY</sequence>
<dbReference type="GO" id="GO:0005794">
    <property type="term" value="C:Golgi apparatus"/>
    <property type="evidence" value="ECO:0007669"/>
    <property type="project" value="UniProtKB-SubCell"/>
</dbReference>
<dbReference type="GO" id="GO:0006900">
    <property type="term" value="P:vesicle budding from membrane"/>
    <property type="evidence" value="ECO:0007669"/>
    <property type="project" value="TreeGrafter"/>
</dbReference>
<dbReference type="InterPro" id="IPR008942">
    <property type="entry name" value="ENTH_VHS"/>
</dbReference>
<dbReference type="CDD" id="cd03564">
    <property type="entry name" value="ANTH_N"/>
    <property type="match status" value="1"/>
</dbReference>
<dbReference type="InterPro" id="IPR013809">
    <property type="entry name" value="ENTH"/>
</dbReference>
<dbReference type="SUPFAM" id="SSF48464">
    <property type="entry name" value="ENTH/VHS domain"/>
    <property type="match status" value="1"/>
</dbReference>
<dbReference type="AlphaFoldDB" id="A0A7N0T8H7"/>
<dbReference type="Gene3D" id="1.20.58.150">
    <property type="entry name" value="ANTH domain"/>
    <property type="match status" value="1"/>
</dbReference>
<evidence type="ECO:0000256" key="4">
    <source>
        <dbReference type="ARBA" id="ARBA00022583"/>
    </source>
</evidence>
<feature type="domain" description="ENTH" evidence="10">
    <location>
        <begin position="21"/>
        <end position="158"/>
    </location>
</feature>
<evidence type="ECO:0000313" key="11">
    <source>
        <dbReference type="EnsemblPlants" id="Kaladp0024s0862.1.v1.1"/>
    </source>
</evidence>
<evidence type="ECO:0000256" key="8">
    <source>
        <dbReference type="ARBA" id="ARBA00023329"/>
    </source>
</evidence>
<dbReference type="SMART" id="SM00273">
    <property type="entry name" value="ENTH"/>
    <property type="match status" value="1"/>
</dbReference>
<dbReference type="Pfam" id="PF07651">
    <property type="entry name" value="ANTH"/>
    <property type="match status" value="1"/>
</dbReference>
<dbReference type="GO" id="GO:0048268">
    <property type="term" value="P:clathrin coat assembly"/>
    <property type="evidence" value="ECO:0007669"/>
    <property type="project" value="InterPro"/>
</dbReference>
<evidence type="ECO:0000256" key="5">
    <source>
        <dbReference type="ARBA" id="ARBA00023034"/>
    </source>
</evidence>